<dbReference type="PANTHER" id="PTHR38564:SF2">
    <property type="entry name" value="WU:FC46H12 PRECURSOR"/>
    <property type="match status" value="1"/>
</dbReference>
<keyword evidence="3" id="KW-1185">Reference proteome</keyword>
<evidence type="ECO:0000313" key="3">
    <source>
        <dbReference type="Proteomes" id="UP000824540"/>
    </source>
</evidence>
<sequence length="165" mass="18653">MHLKSLLFVASLMMWICVFTSAGPIHAQCKVDWELGVSCRDVFVALVQQIKKWRSLAGCTNGGQKCLYQLTGANRYYISAKHTSPVTGFVDHLRFNLVPYALFTQCHVAALSVSEAWYTLIDHSTNYCNLYNLMEGSGLTEVEGYKEMTNDWICNQRSTANCTEY</sequence>
<dbReference type="PANTHER" id="PTHR38564">
    <property type="entry name" value="SI:CH73-250A16.5-RELATED"/>
    <property type="match status" value="1"/>
</dbReference>
<feature type="chain" id="PRO_5035752962" evidence="1">
    <location>
        <begin position="23"/>
        <end position="165"/>
    </location>
</feature>
<dbReference type="OrthoDB" id="5946254at2759"/>
<proteinExistence type="predicted"/>
<reference evidence="2" key="1">
    <citation type="thesis" date="2021" institute="BYU ScholarsArchive" country="Provo, UT, USA">
        <title>Applications of and Algorithms for Genome Assembly and Genomic Analyses with an Emphasis on Marine Teleosts.</title>
        <authorList>
            <person name="Pickett B.D."/>
        </authorList>
    </citation>
    <scope>NUCLEOTIDE SEQUENCE</scope>
    <source>
        <strain evidence="2">HI-2016</strain>
    </source>
</reference>
<evidence type="ECO:0000256" key="1">
    <source>
        <dbReference type="SAM" id="SignalP"/>
    </source>
</evidence>
<dbReference type="EMBL" id="JAFBMS010000180">
    <property type="protein sequence ID" value="KAG9333748.1"/>
    <property type="molecule type" value="Genomic_DNA"/>
</dbReference>
<accession>A0A8T2N7G0</accession>
<dbReference type="AlphaFoldDB" id="A0A8T2N7G0"/>
<name>A0A8T2N7G0_9TELE</name>
<protein>
    <submittedName>
        <fullName evidence="2">Uncharacterized protein</fullName>
    </submittedName>
</protein>
<comment type="caution">
    <text evidence="2">The sequence shown here is derived from an EMBL/GenBank/DDBJ whole genome shotgun (WGS) entry which is preliminary data.</text>
</comment>
<evidence type="ECO:0000313" key="2">
    <source>
        <dbReference type="EMBL" id="KAG9333748.1"/>
    </source>
</evidence>
<gene>
    <name evidence="2" type="ORF">JZ751_010299</name>
</gene>
<dbReference type="Proteomes" id="UP000824540">
    <property type="component" value="Unassembled WGS sequence"/>
</dbReference>
<keyword evidence="1" id="KW-0732">Signal</keyword>
<organism evidence="2 3">
    <name type="scientific">Albula glossodonta</name>
    <name type="common">roundjaw bonefish</name>
    <dbReference type="NCBI Taxonomy" id="121402"/>
    <lineage>
        <taxon>Eukaryota</taxon>
        <taxon>Metazoa</taxon>
        <taxon>Chordata</taxon>
        <taxon>Craniata</taxon>
        <taxon>Vertebrata</taxon>
        <taxon>Euteleostomi</taxon>
        <taxon>Actinopterygii</taxon>
        <taxon>Neopterygii</taxon>
        <taxon>Teleostei</taxon>
        <taxon>Albuliformes</taxon>
        <taxon>Albulidae</taxon>
        <taxon>Albula</taxon>
    </lineage>
</organism>
<feature type="signal peptide" evidence="1">
    <location>
        <begin position="1"/>
        <end position="22"/>
    </location>
</feature>